<dbReference type="AlphaFoldDB" id="B4LSC5"/>
<dbReference type="PANTHER" id="PTHR10974:SF1">
    <property type="entry name" value="FI08016P-RELATED"/>
    <property type="match status" value="1"/>
</dbReference>
<proteinExistence type="predicted"/>
<dbReference type="FunFam" id="3.40.720.10:FF:000017">
    <property type="entry name" value="Predicted protein"/>
    <property type="match status" value="1"/>
</dbReference>
<dbReference type="GO" id="GO:0005615">
    <property type="term" value="C:extracellular space"/>
    <property type="evidence" value="ECO:0007669"/>
    <property type="project" value="TreeGrafter"/>
</dbReference>
<dbReference type="SUPFAM" id="SSF53649">
    <property type="entry name" value="Alkaline phosphatase-like"/>
    <property type="match status" value="1"/>
</dbReference>
<evidence type="ECO:0000256" key="1">
    <source>
        <dbReference type="SAM" id="Phobius"/>
    </source>
</evidence>
<dbReference type="eggNOG" id="ENOG502QRYZ">
    <property type="taxonomic scope" value="Eukaryota"/>
</dbReference>
<dbReference type="CDD" id="cd16021">
    <property type="entry name" value="ALP_like"/>
    <property type="match status" value="1"/>
</dbReference>
<keyword evidence="1" id="KW-0472">Membrane</keyword>
<reference evidence="2 3" key="1">
    <citation type="journal article" date="2007" name="Nature">
        <title>Evolution of genes and genomes on the Drosophila phylogeny.</title>
        <authorList>
            <consortium name="Drosophila 12 Genomes Consortium"/>
            <person name="Clark A.G."/>
            <person name="Eisen M.B."/>
            <person name="Smith D.R."/>
            <person name="Bergman C.M."/>
            <person name="Oliver B."/>
            <person name="Markow T.A."/>
            <person name="Kaufman T.C."/>
            <person name="Kellis M."/>
            <person name="Gelbart W."/>
            <person name="Iyer V.N."/>
            <person name="Pollard D.A."/>
            <person name="Sackton T.B."/>
            <person name="Larracuente A.M."/>
            <person name="Singh N.D."/>
            <person name="Abad J.P."/>
            <person name="Abt D.N."/>
            <person name="Adryan B."/>
            <person name="Aguade M."/>
            <person name="Akashi H."/>
            <person name="Anderson W.W."/>
            <person name="Aquadro C.F."/>
            <person name="Ardell D.H."/>
            <person name="Arguello R."/>
            <person name="Artieri C.G."/>
            <person name="Barbash D.A."/>
            <person name="Barker D."/>
            <person name="Barsanti P."/>
            <person name="Batterham P."/>
            <person name="Batzoglou S."/>
            <person name="Begun D."/>
            <person name="Bhutkar A."/>
            <person name="Blanco E."/>
            <person name="Bosak S.A."/>
            <person name="Bradley R.K."/>
            <person name="Brand A.D."/>
            <person name="Brent M.R."/>
            <person name="Brooks A.N."/>
            <person name="Brown R.H."/>
            <person name="Butlin R.K."/>
            <person name="Caggese C."/>
            <person name="Calvi B.R."/>
            <person name="Bernardo de Carvalho A."/>
            <person name="Caspi A."/>
            <person name="Castrezana S."/>
            <person name="Celniker S.E."/>
            <person name="Chang J.L."/>
            <person name="Chapple C."/>
            <person name="Chatterji S."/>
            <person name="Chinwalla A."/>
            <person name="Civetta A."/>
            <person name="Clifton S.W."/>
            <person name="Comeron J.M."/>
            <person name="Costello J.C."/>
            <person name="Coyne J.A."/>
            <person name="Daub J."/>
            <person name="David R.G."/>
            <person name="Delcher A.L."/>
            <person name="Delehaunty K."/>
            <person name="Do C.B."/>
            <person name="Ebling H."/>
            <person name="Edwards K."/>
            <person name="Eickbush T."/>
            <person name="Evans J.D."/>
            <person name="Filipski A."/>
            <person name="Findeiss S."/>
            <person name="Freyhult E."/>
            <person name="Fulton L."/>
            <person name="Fulton R."/>
            <person name="Garcia A.C."/>
            <person name="Gardiner A."/>
            <person name="Garfield D.A."/>
            <person name="Garvin B.E."/>
            <person name="Gibson G."/>
            <person name="Gilbert D."/>
            <person name="Gnerre S."/>
            <person name="Godfrey J."/>
            <person name="Good R."/>
            <person name="Gotea V."/>
            <person name="Gravely B."/>
            <person name="Greenberg A.J."/>
            <person name="Griffiths-Jones S."/>
            <person name="Gross S."/>
            <person name="Guigo R."/>
            <person name="Gustafson E.A."/>
            <person name="Haerty W."/>
            <person name="Hahn M.W."/>
            <person name="Halligan D.L."/>
            <person name="Halpern A.L."/>
            <person name="Halter G.M."/>
            <person name="Han M.V."/>
            <person name="Heger A."/>
            <person name="Hillier L."/>
            <person name="Hinrichs A.S."/>
            <person name="Holmes I."/>
            <person name="Hoskins R.A."/>
            <person name="Hubisz M.J."/>
            <person name="Hultmark D."/>
            <person name="Huntley M.A."/>
            <person name="Jaffe D.B."/>
            <person name="Jagadeeshan S."/>
            <person name="Jeck W.R."/>
            <person name="Johnson J."/>
            <person name="Jones C.D."/>
            <person name="Jordan W.C."/>
            <person name="Karpen G.H."/>
            <person name="Kataoka E."/>
            <person name="Keightley P.D."/>
            <person name="Kheradpour P."/>
            <person name="Kirkness E.F."/>
            <person name="Koerich L.B."/>
            <person name="Kristiansen K."/>
            <person name="Kudrna D."/>
            <person name="Kulathinal R.J."/>
            <person name="Kumar S."/>
            <person name="Kwok R."/>
            <person name="Lander E."/>
            <person name="Langley C.H."/>
            <person name="Lapoint R."/>
            <person name="Lazzaro B.P."/>
            <person name="Lee S.J."/>
            <person name="Levesque L."/>
            <person name="Li R."/>
            <person name="Lin C.F."/>
            <person name="Lin M.F."/>
            <person name="Lindblad-Toh K."/>
            <person name="Llopart A."/>
            <person name="Long M."/>
            <person name="Low L."/>
            <person name="Lozovsky E."/>
            <person name="Lu J."/>
            <person name="Luo M."/>
            <person name="Machado C.A."/>
            <person name="Makalowski W."/>
            <person name="Marzo M."/>
            <person name="Matsuda M."/>
            <person name="Matzkin L."/>
            <person name="McAllister B."/>
            <person name="McBride C.S."/>
            <person name="McKernan B."/>
            <person name="McKernan K."/>
            <person name="Mendez-Lago M."/>
            <person name="Minx P."/>
            <person name="Mollenhauer M.U."/>
            <person name="Montooth K."/>
            <person name="Mount S.M."/>
            <person name="Mu X."/>
            <person name="Myers E."/>
            <person name="Negre B."/>
            <person name="Newfeld S."/>
            <person name="Nielsen R."/>
            <person name="Noor M.A."/>
            <person name="O'Grady P."/>
            <person name="Pachter L."/>
            <person name="Papaceit M."/>
            <person name="Parisi M.J."/>
            <person name="Parisi M."/>
            <person name="Parts L."/>
            <person name="Pedersen J.S."/>
            <person name="Pesole G."/>
            <person name="Phillippy A.M."/>
            <person name="Ponting C.P."/>
            <person name="Pop M."/>
            <person name="Porcelli D."/>
            <person name="Powell J.R."/>
            <person name="Prohaska S."/>
            <person name="Pruitt K."/>
            <person name="Puig M."/>
            <person name="Quesneville H."/>
            <person name="Ram K.R."/>
            <person name="Rand D."/>
            <person name="Rasmussen M.D."/>
            <person name="Reed L.K."/>
            <person name="Reenan R."/>
            <person name="Reily A."/>
            <person name="Remington K.A."/>
            <person name="Rieger T.T."/>
            <person name="Ritchie M.G."/>
            <person name="Robin C."/>
            <person name="Rogers Y.H."/>
            <person name="Rohde C."/>
            <person name="Rozas J."/>
            <person name="Rubenfield M.J."/>
            <person name="Ruiz A."/>
            <person name="Russo S."/>
            <person name="Salzberg S.L."/>
            <person name="Sanchez-Gracia A."/>
            <person name="Saranga D.J."/>
            <person name="Sato H."/>
            <person name="Schaeffer S.W."/>
            <person name="Schatz M.C."/>
            <person name="Schlenke T."/>
            <person name="Schwartz R."/>
            <person name="Segarra C."/>
            <person name="Singh R.S."/>
            <person name="Sirot L."/>
            <person name="Sirota M."/>
            <person name="Sisneros N.B."/>
            <person name="Smith C.D."/>
            <person name="Smith T.F."/>
            <person name="Spieth J."/>
            <person name="Stage D.E."/>
            <person name="Stark A."/>
            <person name="Stephan W."/>
            <person name="Strausberg R.L."/>
            <person name="Strempel S."/>
            <person name="Sturgill D."/>
            <person name="Sutton G."/>
            <person name="Sutton G.G."/>
            <person name="Tao W."/>
            <person name="Teichmann S."/>
            <person name="Tobari Y.N."/>
            <person name="Tomimura Y."/>
            <person name="Tsolas J.M."/>
            <person name="Valente V.L."/>
            <person name="Venter E."/>
            <person name="Venter J.C."/>
            <person name="Vicario S."/>
            <person name="Vieira F.G."/>
            <person name="Vilella A.J."/>
            <person name="Villasante A."/>
            <person name="Walenz B."/>
            <person name="Wang J."/>
            <person name="Wasserman M."/>
            <person name="Watts T."/>
            <person name="Wilson D."/>
            <person name="Wilson R.K."/>
            <person name="Wing R.A."/>
            <person name="Wolfner M.F."/>
            <person name="Wong A."/>
            <person name="Wong G.K."/>
            <person name="Wu C.I."/>
            <person name="Wu G."/>
            <person name="Yamamoto D."/>
            <person name="Yang H.P."/>
            <person name="Yang S.P."/>
            <person name="Yorke J.A."/>
            <person name="Yoshida K."/>
            <person name="Zdobnov E."/>
            <person name="Zhang P."/>
            <person name="Zhang Y."/>
            <person name="Zimin A.V."/>
            <person name="Baldwin J."/>
            <person name="Abdouelleil A."/>
            <person name="Abdulkadir J."/>
            <person name="Abebe A."/>
            <person name="Abera B."/>
            <person name="Abreu J."/>
            <person name="Acer S.C."/>
            <person name="Aftuck L."/>
            <person name="Alexander A."/>
            <person name="An P."/>
            <person name="Anderson E."/>
            <person name="Anderson S."/>
            <person name="Arachi H."/>
            <person name="Azer M."/>
            <person name="Bachantsang P."/>
            <person name="Barry A."/>
            <person name="Bayul T."/>
            <person name="Berlin A."/>
            <person name="Bessette D."/>
            <person name="Bloom T."/>
            <person name="Blye J."/>
            <person name="Boguslavskiy L."/>
            <person name="Bonnet C."/>
            <person name="Boukhgalter B."/>
            <person name="Bourzgui I."/>
            <person name="Brown A."/>
            <person name="Cahill P."/>
            <person name="Channer S."/>
            <person name="Cheshatsang Y."/>
            <person name="Chuda L."/>
            <person name="Citroen M."/>
            <person name="Collymore A."/>
            <person name="Cooke P."/>
            <person name="Costello M."/>
            <person name="D'Aco K."/>
            <person name="Daza R."/>
            <person name="De Haan G."/>
            <person name="DeGray S."/>
            <person name="DeMaso C."/>
            <person name="Dhargay N."/>
            <person name="Dooley K."/>
            <person name="Dooley E."/>
            <person name="Doricent M."/>
            <person name="Dorje P."/>
            <person name="Dorjee K."/>
            <person name="Dupes A."/>
            <person name="Elong R."/>
            <person name="Falk J."/>
            <person name="Farina A."/>
            <person name="Faro S."/>
            <person name="Ferguson D."/>
            <person name="Fisher S."/>
            <person name="Foley C.D."/>
            <person name="Franke A."/>
            <person name="Friedrich D."/>
            <person name="Gadbois L."/>
            <person name="Gearin G."/>
            <person name="Gearin C.R."/>
            <person name="Giannoukos G."/>
            <person name="Goode T."/>
            <person name="Graham J."/>
            <person name="Grandbois E."/>
            <person name="Grewal S."/>
            <person name="Gyaltsen K."/>
            <person name="Hafez N."/>
            <person name="Hagos B."/>
            <person name="Hall J."/>
            <person name="Henson C."/>
            <person name="Hollinger A."/>
            <person name="Honan T."/>
            <person name="Huard M.D."/>
            <person name="Hughes L."/>
            <person name="Hurhula B."/>
            <person name="Husby M.E."/>
            <person name="Kamat A."/>
            <person name="Kanga B."/>
            <person name="Kashin S."/>
            <person name="Khazanovich D."/>
            <person name="Kisner P."/>
            <person name="Lance K."/>
            <person name="Lara M."/>
            <person name="Lee W."/>
            <person name="Lennon N."/>
            <person name="Letendre F."/>
            <person name="LeVine R."/>
            <person name="Lipovsky A."/>
            <person name="Liu X."/>
            <person name="Liu J."/>
            <person name="Liu S."/>
            <person name="Lokyitsang T."/>
            <person name="Lokyitsang Y."/>
            <person name="Lubonja R."/>
            <person name="Lui A."/>
            <person name="MacDonald P."/>
            <person name="Magnisalis V."/>
            <person name="Maru K."/>
            <person name="Matthews C."/>
            <person name="McCusker W."/>
            <person name="McDonough S."/>
            <person name="Mehta T."/>
            <person name="Meldrim J."/>
            <person name="Meneus L."/>
            <person name="Mihai O."/>
            <person name="Mihalev A."/>
            <person name="Mihova T."/>
            <person name="Mittelman R."/>
            <person name="Mlenga V."/>
            <person name="Montmayeur A."/>
            <person name="Mulrain L."/>
            <person name="Navidi A."/>
            <person name="Naylor J."/>
            <person name="Negash T."/>
            <person name="Nguyen T."/>
            <person name="Nguyen N."/>
            <person name="Nicol R."/>
            <person name="Norbu C."/>
            <person name="Norbu N."/>
            <person name="Novod N."/>
            <person name="O'Neill B."/>
            <person name="Osman S."/>
            <person name="Markiewicz E."/>
            <person name="Oyono O.L."/>
            <person name="Patti C."/>
            <person name="Phunkhang P."/>
            <person name="Pierre F."/>
            <person name="Priest M."/>
            <person name="Raghuraman S."/>
            <person name="Rege F."/>
            <person name="Reyes R."/>
            <person name="Rise C."/>
            <person name="Rogov P."/>
            <person name="Ross K."/>
            <person name="Ryan E."/>
            <person name="Settipalli S."/>
            <person name="Shea T."/>
            <person name="Sherpa N."/>
            <person name="Shi L."/>
            <person name="Shih D."/>
            <person name="Sparrow T."/>
            <person name="Spaulding J."/>
            <person name="Stalker J."/>
            <person name="Stange-Thomann N."/>
            <person name="Stavropoulos S."/>
            <person name="Stone C."/>
            <person name="Strader C."/>
            <person name="Tesfaye S."/>
            <person name="Thomson T."/>
            <person name="Thoulutsang Y."/>
            <person name="Thoulutsang D."/>
            <person name="Topham K."/>
            <person name="Topping I."/>
            <person name="Tsamla T."/>
            <person name="Vassiliev H."/>
            <person name="Vo A."/>
            <person name="Wangchuk T."/>
            <person name="Wangdi T."/>
            <person name="Weiand M."/>
            <person name="Wilkinson J."/>
            <person name="Wilson A."/>
            <person name="Yadav S."/>
            <person name="Young G."/>
            <person name="Yu Q."/>
            <person name="Zembek L."/>
            <person name="Zhong D."/>
            <person name="Zimmer A."/>
            <person name="Zwirko Z."/>
            <person name="Jaffe D.B."/>
            <person name="Alvarez P."/>
            <person name="Brockman W."/>
            <person name="Butler J."/>
            <person name="Chin C."/>
            <person name="Gnerre S."/>
            <person name="Grabherr M."/>
            <person name="Kleber M."/>
            <person name="Mauceli E."/>
            <person name="MacCallum I."/>
        </authorList>
    </citation>
    <scope>NUCLEOTIDE SEQUENCE [LARGE SCALE GENOMIC DNA]</scope>
    <source>
        <strain evidence="3">Tucson 15010-1051.87</strain>
    </source>
</reference>
<name>B4LSC5_DROVI</name>
<keyword evidence="3" id="KW-1185">Reference proteome</keyword>
<dbReference type="Pfam" id="PF02995">
    <property type="entry name" value="DUF229"/>
    <property type="match status" value="1"/>
</dbReference>
<dbReference type="OrthoDB" id="413313at2759"/>
<dbReference type="KEGG" id="dvi:6629136"/>
<evidence type="ECO:0000313" key="2">
    <source>
        <dbReference type="EMBL" id="EDW63733.1"/>
    </source>
</evidence>
<dbReference type="Gene3D" id="3.40.720.10">
    <property type="entry name" value="Alkaline Phosphatase, subunit A"/>
    <property type="match status" value="1"/>
</dbReference>
<dbReference type="PhylomeDB" id="B4LSC5"/>
<gene>
    <name evidence="2" type="primary">Dvir\GJ11409</name>
    <name evidence="2" type="ORF">Dvir_GJ11409</name>
</gene>
<keyword evidence="1" id="KW-0812">Transmembrane</keyword>
<dbReference type="STRING" id="7244.B4LSC5"/>
<dbReference type="HOGENOM" id="CLU_018076_2_1_1"/>
<feature type="transmembrane region" description="Helical" evidence="1">
    <location>
        <begin position="15"/>
        <end position="32"/>
    </location>
</feature>
<dbReference type="OMA" id="IRTWCWV"/>
<organism evidence="2 3">
    <name type="scientific">Drosophila virilis</name>
    <name type="common">Fruit fly</name>
    <dbReference type="NCBI Taxonomy" id="7244"/>
    <lineage>
        <taxon>Eukaryota</taxon>
        <taxon>Metazoa</taxon>
        <taxon>Ecdysozoa</taxon>
        <taxon>Arthropoda</taxon>
        <taxon>Hexapoda</taxon>
        <taxon>Insecta</taxon>
        <taxon>Pterygota</taxon>
        <taxon>Neoptera</taxon>
        <taxon>Endopterygota</taxon>
        <taxon>Diptera</taxon>
        <taxon>Brachycera</taxon>
        <taxon>Muscomorpha</taxon>
        <taxon>Ephydroidea</taxon>
        <taxon>Drosophilidae</taxon>
        <taxon>Drosophila</taxon>
    </lineage>
</organism>
<protein>
    <submittedName>
        <fullName evidence="2">Uncharacterized protein</fullName>
    </submittedName>
</protein>
<accession>B4LSC5</accession>
<sequence length="635" mass="73629">MKPNERFRWGTRKCYRIYLAAILFCVSVYYIISTVIPYGDTEHEIAEGYFVNTSGCRMMALNPLPMESATYLLRVEPKNCNRHQLFKAGTIHRKIYLIRTMSNKKILSAWKVKNVSDIVCVYKTTQRYDDFRNIYVTKRIIRLSNQTFAIGVEDSTRILRIRCTDGHNATLYHDVHFFLQSQFKNRPKKRSDRLSVMIIGIDSLSHMHYLRTMPFLGSYISRLPHVEFWGYNRVGSNSYPNLVPLLSGMNVEQLEAACYVGHENYDECKFLWKHFKLSGYRTSFAEDTRVGGTFNYVKKGFYRQPTDFYLRPVMLEIDSHTRYSIDLRDDIHCTGSRKYGDILLEFINKLIPNIADELHFSFFWQSQGVHDYFNYAQLLDEKYLKLMQVLNNTRILNDTLVLLMSDHGIRFGSFRQTYQGMLEESQPLLIALFPKWLEKAYPAAISNLRYNAHSLVTTFDLHVTLKDLTNLKLLHNSNIEKRTAALRKLGNNIPRGISLFLPIPKVRDCALAGIPASYCLCHSLSSLATADVRSQRAASFVVKSINAIIRSEKLCQILQIKEVQAAYLLNRNNDHYEYEVKVRIQTTPGEGLFEGTTRFTGDLLALNGAVLRINKYGNQSYCVHNYLIEMYCYCL</sequence>
<dbReference type="InterPro" id="IPR017850">
    <property type="entry name" value="Alkaline_phosphatase_core_sf"/>
</dbReference>
<dbReference type="Proteomes" id="UP000008792">
    <property type="component" value="Unassembled WGS sequence"/>
</dbReference>
<dbReference type="EMBL" id="CH940649">
    <property type="protein sequence ID" value="EDW63733.1"/>
    <property type="molecule type" value="Genomic_DNA"/>
</dbReference>
<dbReference type="InterPro" id="IPR004245">
    <property type="entry name" value="DUF229"/>
</dbReference>
<dbReference type="InParanoid" id="B4LSC5"/>
<evidence type="ECO:0000313" key="3">
    <source>
        <dbReference type="Proteomes" id="UP000008792"/>
    </source>
</evidence>
<dbReference type="PANTHER" id="PTHR10974">
    <property type="entry name" value="FI08016P-RELATED"/>
    <property type="match status" value="1"/>
</dbReference>
<keyword evidence="1" id="KW-1133">Transmembrane helix</keyword>